<evidence type="ECO:0000256" key="1">
    <source>
        <dbReference type="ARBA" id="ARBA00004236"/>
    </source>
</evidence>
<accession>A0A5J5CN18</accession>
<evidence type="ECO:0000259" key="7">
    <source>
        <dbReference type="Pfam" id="PF02351"/>
    </source>
</evidence>
<feature type="compositionally biased region" description="Basic and acidic residues" evidence="6">
    <location>
        <begin position="21"/>
        <end position="32"/>
    </location>
</feature>
<evidence type="ECO:0000256" key="5">
    <source>
        <dbReference type="ARBA" id="ARBA00023180"/>
    </source>
</evidence>
<dbReference type="InterPro" id="IPR016017">
    <property type="entry name" value="GDNF/GAS1"/>
</dbReference>
<organism evidence="8 9">
    <name type="scientific">Etheostoma spectabile</name>
    <name type="common">orangethroat darter</name>
    <dbReference type="NCBI Taxonomy" id="54343"/>
    <lineage>
        <taxon>Eukaryota</taxon>
        <taxon>Metazoa</taxon>
        <taxon>Chordata</taxon>
        <taxon>Craniata</taxon>
        <taxon>Vertebrata</taxon>
        <taxon>Euteleostomi</taxon>
        <taxon>Actinopterygii</taxon>
        <taxon>Neopterygii</taxon>
        <taxon>Teleostei</taxon>
        <taxon>Neoteleostei</taxon>
        <taxon>Acanthomorphata</taxon>
        <taxon>Eupercaria</taxon>
        <taxon>Perciformes</taxon>
        <taxon>Percoidei</taxon>
        <taxon>Percidae</taxon>
        <taxon>Etheostomatinae</taxon>
        <taxon>Etheostoma</taxon>
    </lineage>
</organism>
<feature type="compositionally biased region" description="Basic and acidic residues" evidence="6">
    <location>
        <begin position="1"/>
        <end position="14"/>
    </location>
</feature>
<feature type="domain" description="GDNF/GAS1" evidence="7">
    <location>
        <begin position="58"/>
        <end position="108"/>
    </location>
</feature>
<dbReference type="GO" id="GO:0009897">
    <property type="term" value="C:external side of plasma membrane"/>
    <property type="evidence" value="ECO:0007669"/>
    <property type="project" value="TreeGrafter"/>
</dbReference>
<proteinExistence type="predicted"/>
<dbReference type="GO" id="GO:0007399">
    <property type="term" value="P:nervous system development"/>
    <property type="evidence" value="ECO:0007669"/>
    <property type="project" value="TreeGrafter"/>
</dbReference>
<sequence length="111" mass="12766">MDKDMKEEQWEKTKKGGRKGSLKELAREREEETTADDERDSRSGGYRGEPAVARENNCLNAAKACNLNDTCKKYRSAYISPCTSRVSTAEVCNKRKCHKALRQFFDKARHF</sequence>
<keyword evidence="5" id="KW-0325">Glycoprotein</keyword>
<dbReference type="PANTHER" id="PTHR10269">
    <property type="entry name" value="GDNF RECEPTOR ALPHA"/>
    <property type="match status" value="1"/>
</dbReference>
<comment type="caution">
    <text evidence="8">The sequence shown here is derived from an EMBL/GenBank/DDBJ whole genome shotgun (WGS) entry which is preliminary data.</text>
</comment>
<evidence type="ECO:0000313" key="8">
    <source>
        <dbReference type="EMBL" id="KAA8583458.1"/>
    </source>
</evidence>
<reference evidence="8 9" key="1">
    <citation type="submission" date="2019-08" db="EMBL/GenBank/DDBJ databases">
        <title>A chromosome-level genome assembly, high-density linkage maps, and genome scans reveal the genomic architecture of hybrid incompatibilities underlying speciation via character displacement in darters (Percidae: Etheostominae).</title>
        <authorList>
            <person name="Moran R.L."/>
            <person name="Catchen J.M."/>
            <person name="Fuller R.C."/>
        </authorList>
    </citation>
    <scope>NUCLEOTIDE SEQUENCE [LARGE SCALE GENOMIC DNA]</scope>
    <source>
        <strain evidence="8">EspeVRDwgs_2016</strain>
        <tissue evidence="8">Muscle</tissue>
    </source>
</reference>
<feature type="region of interest" description="Disordered" evidence="6">
    <location>
        <begin position="1"/>
        <end position="50"/>
    </location>
</feature>
<comment type="subcellular location">
    <subcellularLocation>
        <location evidence="1">Cell membrane</location>
    </subcellularLocation>
</comment>
<protein>
    <recommendedName>
        <fullName evidence="7">GDNF/GAS1 domain-containing protein</fullName>
    </recommendedName>
</protein>
<dbReference type="Gene3D" id="1.10.220.110">
    <property type="entry name" value="GDNF binding domain"/>
    <property type="match status" value="1"/>
</dbReference>
<keyword evidence="9" id="KW-1185">Reference proteome</keyword>
<dbReference type="Pfam" id="PF02351">
    <property type="entry name" value="GDNF"/>
    <property type="match status" value="1"/>
</dbReference>
<keyword evidence="2" id="KW-1003">Cell membrane</keyword>
<dbReference type="PANTHER" id="PTHR10269:SF3">
    <property type="entry name" value="GDNF FAMILY RECEPTOR ALPHA-1"/>
    <property type="match status" value="1"/>
</dbReference>
<dbReference type="EMBL" id="VOFY01000017">
    <property type="protein sequence ID" value="KAA8583458.1"/>
    <property type="molecule type" value="Genomic_DNA"/>
</dbReference>
<dbReference type="Proteomes" id="UP000327493">
    <property type="component" value="Chromosome 17"/>
</dbReference>
<dbReference type="GO" id="GO:0043235">
    <property type="term" value="C:receptor complex"/>
    <property type="evidence" value="ECO:0007669"/>
    <property type="project" value="TreeGrafter"/>
</dbReference>
<evidence type="ECO:0000256" key="3">
    <source>
        <dbReference type="ARBA" id="ARBA00022729"/>
    </source>
</evidence>
<evidence type="ECO:0000256" key="2">
    <source>
        <dbReference type="ARBA" id="ARBA00022475"/>
    </source>
</evidence>
<dbReference type="GO" id="GO:0038023">
    <property type="term" value="F:signaling receptor activity"/>
    <property type="evidence" value="ECO:0007669"/>
    <property type="project" value="InterPro"/>
</dbReference>
<evidence type="ECO:0000256" key="6">
    <source>
        <dbReference type="SAM" id="MobiDB-lite"/>
    </source>
</evidence>
<evidence type="ECO:0000256" key="4">
    <source>
        <dbReference type="ARBA" id="ARBA00023136"/>
    </source>
</evidence>
<gene>
    <name evidence="8" type="ORF">FQN60_014666</name>
</gene>
<dbReference type="InterPro" id="IPR003438">
    <property type="entry name" value="GDNF_rcpt"/>
</dbReference>
<keyword evidence="3" id="KW-0732">Signal</keyword>
<name>A0A5J5CN18_9PERO</name>
<evidence type="ECO:0000313" key="9">
    <source>
        <dbReference type="Proteomes" id="UP000327493"/>
    </source>
</evidence>
<dbReference type="AlphaFoldDB" id="A0A5J5CN18"/>
<keyword evidence="4" id="KW-0472">Membrane</keyword>